<feature type="transmembrane region" description="Helical" evidence="6">
    <location>
        <begin position="103"/>
        <end position="123"/>
    </location>
</feature>
<comment type="caution">
    <text evidence="8">The sequence shown here is derived from an EMBL/GenBank/DDBJ whole genome shotgun (WGS) entry which is preliminary data.</text>
</comment>
<feature type="transmembrane region" description="Helical" evidence="6">
    <location>
        <begin position="79"/>
        <end position="97"/>
    </location>
</feature>
<feature type="transmembrane region" description="Helical" evidence="6">
    <location>
        <begin position="7"/>
        <end position="29"/>
    </location>
</feature>
<evidence type="ECO:0000256" key="1">
    <source>
        <dbReference type="ARBA" id="ARBA00004141"/>
    </source>
</evidence>
<dbReference type="PROSITE" id="PS50850">
    <property type="entry name" value="MFS"/>
    <property type="match status" value="1"/>
</dbReference>
<dbReference type="InterPro" id="IPR011701">
    <property type="entry name" value="MFS"/>
</dbReference>
<evidence type="ECO:0000256" key="3">
    <source>
        <dbReference type="ARBA" id="ARBA00022692"/>
    </source>
</evidence>
<proteinExistence type="predicted"/>
<evidence type="ECO:0000259" key="7">
    <source>
        <dbReference type="PROSITE" id="PS50850"/>
    </source>
</evidence>
<feature type="domain" description="Major facilitator superfamily (MFS) profile" evidence="7">
    <location>
        <begin position="2"/>
        <end position="213"/>
    </location>
</feature>
<dbReference type="Gene3D" id="1.20.1250.20">
    <property type="entry name" value="MFS general substrate transporter like domains"/>
    <property type="match status" value="1"/>
</dbReference>
<keyword evidence="9" id="KW-1185">Reference proteome</keyword>
<dbReference type="InterPro" id="IPR020846">
    <property type="entry name" value="MFS_dom"/>
</dbReference>
<dbReference type="InterPro" id="IPR036259">
    <property type="entry name" value="MFS_trans_sf"/>
</dbReference>
<evidence type="ECO:0000256" key="5">
    <source>
        <dbReference type="ARBA" id="ARBA00023136"/>
    </source>
</evidence>
<feature type="non-terminal residue" evidence="8">
    <location>
        <position position="213"/>
    </location>
</feature>
<organism evidence="8 9">
    <name type="scientific">Ruegeria spongiae</name>
    <dbReference type="NCBI Taxonomy" id="2942209"/>
    <lineage>
        <taxon>Bacteria</taxon>
        <taxon>Pseudomonadati</taxon>
        <taxon>Pseudomonadota</taxon>
        <taxon>Alphaproteobacteria</taxon>
        <taxon>Rhodobacterales</taxon>
        <taxon>Roseobacteraceae</taxon>
        <taxon>Ruegeria</taxon>
    </lineage>
</organism>
<dbReference type="Pfam" id="PF07690">
    <property type="entry name" value="MFS_1"/>
    <property type="match status" value="1"/>
</dbReference>
<comment type="subcellular location">
    <subcellularLocation>
        <location evidence="1">Membrane</location>
        <topology evidence="1">Multi-pass membrane protein</topology>
    </subcellularLocation>
</comment>
<reference evidence="8" key="1">
    <citation type="submission" date="2022-05" db="EMBL/GenBank/DDBJ databases">
        <authorList>
            <person name="Park J.-S."/>
        </authorList>
    </citation>
    <scope>NUCLEOTIDE SEQUENCE</scope>
    <source>
        <strain evidence="8">2012CJ41-6</strain>
    </source>
</reference>
<evidence type="ECO:0000256" key="6">
    <source>
        <dbReference type="SAM" id="Phobius"/>
    </source>
</evidence>
<feature type="transmembrane region" description="Helical" evidence="6">
    <location>
        <begin position="49"/>
        <end position="67"/>
    </location>
</feature>
<dbReference type="PANTHER" id="PTHR23504">
    <property type="entry name" value="MAJOR FACILITATOR SUPERFAMILY DOMAIN-CONTAINING PROTEIN 10"/>
    <property type="match status" value="1"/>
</dbReference>
<evidence type="ECO:0000256" key="4">
    <source>
        <dbReference type="ARBA" id="ARBA00022989"/>
    </source>
</evidence>
<dbReference type="SUPFAM" id="SSF103473">
    <property type="entry name" value="MFS general substrate transporter"/>
    <property type="match status" value="1"/>
</dbReference>
<keyword evidence="3 6" id="KW-0812">Transmembrane</keyword>
<protein>
    <submittedName>
        <fullName evidence="8">MFS transporter</fullName>
    </submittedName>
</protein>
<feature type="transmembrane region" description="Helical" evidence="6">
    <location>
        <begin position="144"/>
        <end position="162"/>
    </location>
</feature>
<dbReference type="EMBL" id="JAMFMB010000037">
    <property type="protein sequence ID" value="MCL6285765.1"/>
    <property type="molecule type" value="Genomic_DNA"/>
</dbReference>
<keyword evidence="5 6" id="KW-0472">Membrane</keyword>
<feature type="transmembrane region" description="Helical" evidence="6">
    <location>
        <begin position="174"/>
        <end position="196"/>
    </location>
</feature>
<name>A0ABT0Q7G4_9RHOB</name>
<keyword evidence="4 6" id="KW-1133">Transmembrane helix</keyword>
<dbReference type="PANTHER" id="PTHR23504:SF15">
    <property type="entry name" value="MAJOR FACILITATOR SUPERFAMILY (MFS) PROFILE DOMAIN-CONTAINING PROTEIN"/>
    <property type="match status" value="1"/>
</dbReference>
<keyword evidence="2" id="KW-0813">Transport</keyword>
<dbReference type="Proteomes" id="UP001203880">
    <property type="component" value="Unassembled WGS sequence"/>
</dbReference>
<evidence type="ECO:0000313" key="8">
    <source>
        <dbReference type="EMBL" id="MCL6285765.1"/>
    </source>
</evidence>
<gene>
    <name evidence="8" type="ORF">M3P21_19765</name>
</gene>
<evidence type="ECO:0000256" key="2">
    <source>
        <dbReference type="ARBA" id="ARBA00022448"/>
    </source>
</evidence>
<dbReference type="RefSeq" id="WP_249712888.1">
    <property type="nucleotide sequence ID" value="NZ_JAMFMB010000037.1"/>
</dbReference>
<evidence type="ECO:0000313" key="9">
    <source>
        <dbReference type="Proteomes" id="UP001203880"/>
    </source>
</evidence>
<sequence length="213" mass="23015">MLRLSLMLVVFVDVMGQGLILPIISTLLISPDSTFLAADTGHNTRNLMYGALLSTFYIFWFFGAAYISKLSDYIGRKNGIVICLIGALAGYILTVVAVEMSNYYLLLLGRAISGFTAGNQPIAQAALVDVSRDDDERTRNMGRVVAAAALGLVAGPLIAGLLSDTRILGPYATLQLPFIVAAGLIAITLILILMFFHDTRTERHKIDFGISEV</sequence>
<accession>A0ABT0Q7G4</accession>